<dbReference type="InterPro" id="IPR011045">
    <property type="entry name" value="N2O_reductase_N"/>
</dbReference>
<dbReference type="PANTHER" id="PTHR47197:SF3">
    <property type="entry name" value="DIHYDRO-HEME D1 DEHYDROGENASE"/>
    <property type="match status" value="1"/>
</dbReference>
<dbReference type="PROSITE" id="PS51257">
    <property type="entry name" value="PROKAR_LIPOPROTEIN"/>
    <property type="match status" value="1"/>
</dbReference>
<dbReference type="Gene3D" id="2.130.10.10">
    <property type="entry name" value="YVTN repeat-like/Quinoprotein amine dehydrogenase"/>
    <property type="match status" value="2"/>
</dbReference>
<organism evidence="3">
    <name type="scientific">Desulfitobacterium hafniense</name>
    <name type="common">Desulfitobacterium frappieri</name>
    <dbReference type="NCBI Taxonomy" id="49338"/>
    <lineage>
        <taxon>Bacteria</taxon>
        <taxon>Bacillati</taxon>
        <taxon>Bacillota</taxon>
        <taxon>Clostridia</taxon>
        <taxon>Eubacteriales</taxon>
        <taxon>Desulfitobacteriaceae</taxon>
        <taxon>Desulfitobacterium</taxon>
    </lineage>
</organism>
<dbReference type="SUPFAM" id="SSF50974">
    <property type="entry name" value="Nitrous oxide reductase, N-terminal domain"/>
    <property type="match status" value="1"/>
</dbReference>
<dbReference type="EMBL" id="LK996017">
    <property type="protein sequence ID" value="CDX02410.1"/>
    <property type="molecule type" value="Genomic_DNA"/>
</dbReference>
<reference evidence="3" key="1">
    <citation type="submission" date="2014-07" db="EMBL/GenBank/DDBJ databases">
        <authorList>
            <person name="Hornung V.Bastian."/>
        </authorList>
    </citation>
    <scope>NUCLEOTIDE SEQUENCE</scope>
    <source>
        <strain evidence="3">PCE-S</strain>
    </source>
</reference>
<evidence type="ECO:0000256" key="1">
    <source>
        <dbReference type="SAM" id="MobiDB-lite"/>
    </source>
</evidence>
<dbReference type="InterPro" id="IPR011964">
    <property type="entry name" value="YVTN_b-propeller_repeat"/>
</dbReference>
<dbReference type="NCBIfam" id="TIGR02276">
    <property type="entry name" value="beta_rpt_yvtn"/>
    <property type="match status" value="1"/>
</dbReference>
<dbReference type="PATRIC" id="fig|49338.4.peg.2709"/>
<proteinExistence type="predicted"/>
<sequence>MWRMGRYNRIIVLLLLAVSLTLTACAQPAGTGEPVQGAGTGAQIQNQAQAPAEEPSNEPAGEPKKMPEEALYVCQYTTNQVAVIDLATGETVREIPVGAKPIALLQSPDGHYVYVANSGSGDVYRISTVSGEIEARIAMGNQPVAMAINSAGDRLYVLDYYLNRVSSVDLKIRSMVGFYPLNTCGFEERMEPPDCCHDIFGEPLGAGRKPSAIVLDEVENKIYVGNMGTWDIAVIDLQEGKEVEAYDAAFGINEMIFAGSASRLYISAAGNELDINDAILSMDLKGGGKTDKVKVGEKPVSIASSPDGTILYVVTEKEAKLVGLDTETGQVTGQCLLSGQPGDLALSKAGDKAYIANLLEGTVFVVDTRNYEILETLQAGVTPRALVYSDHRQF</sequence>
<accession>A0A098B213</accession>
<protein>
    <submittedName>
        <fullName evidence="3">40-residue YVTN beta-propeller repeat protein</fullName>
    </submittedName>
</protein>
<dbReference type="AlphaFoldDB" id="A0A098B213"/>
<evidence type="ECO:0000256" key="2">
    <source>
        <dbReference type="SAM" id="SignalP"/>
    </source>
</evidence>
<feature type="signal peptide" evidence="2">
    <location>
        <begin position="1"/>
        <end position="26"/>
    </location>
</feature>
<gene>
    <name evidence="3" type="ORF">DPCES_2523</name>
</gene>
<feature type="region of interest" description="Disordered" evidence="1">
    <location>
        <begin position="34"/>
        <end position="64"/>
    </location>
</feature>
<name>A0A098B213_DESHA</name>
<dbReference type="InterPro" id="IPR015943">
    <property type="entry name" value="WD40/YVTN_repeat-like_dom_sf"/>
</dbReference>
<dbReference type="InterPro" id="IPR051200">
    <property type="entry name" value="Host-pathogen_enzymatic-act"/>
</dbReference>
<keyword evidence="2" id="KW-0732">Signal</keyword>
<evidence type="ECO:0000313" key="3">
    <source>
        <dbReference type="EMBL" id="CDX02410.1"/>
    </source>
</evidence>
<feature type="chain" id="PRO_5001932474" evidence="2">
    <location>
        <begin position="27"/>
        <end position="394"/>
    </location>
</feature>
<dbReference type="PANTHER" id="PTHR47197">
    <property type="entry name" value="PROTEIN NIRF"/>
    <property type="match status" value="1"/>
</dbReference>